<feature type="region of interest" description="Disordered" evidence="1">
    <location>
        <begin position="1"/>
        <end position="34"/>
    </location>
</feature>
<dbReference type="InterPro" id="IPR045745">
    <property type="entry name" value="HTH_58_Actinobacteria-type"/>
</dbReference>
<dbReference type="RefSeq" id="WP_036338653.1">
    <property type="nucleotide sequence ID" value="NZ_JPMX01000091.1"/>
</dbReference>
<feature type="compositionally biased region" description="Basic and acidic residues" evidence="1">
    <location>
        <begin position="15"/>
        <end position="34"/>
    </location>
</feature>
<dbReference type="AlphaFoldDB" id="A0A098Y2K8"/>
<evidence type="ECO:0000259" key="2">
    <source>
        <dbReference type="Pfam" id="PF19575"/>
    </source>
</evidence>
<comment type="caution">
    <text evidence="3">The sequence shown here is derived from an EMBL/GenBank/DDBJ whole genome shotgun (WGS) entry which is preliminary data.</text>
</comment>
<keyword evidence="4" id="KW-1185">Reference proteome</keyword>
<accession>A0A098Y2K8</accession>
<gene>
    <name evidence="3" type="ORF">IN07_19550</name>
</gene>
<organism evidence="3 4">
    <name type="scientific">Modestobacter caceresii</name>
    <dbReference type="NCBI Taxonomy" id="1522368"/>
    <lineage>
        <taxon>Bacteria</taxon>
        <taxon>Bacillati</taxon>
        <taxon>Actinomycetota</taxon>
        <taxon>Actinomycetes</taxon>
        <taxon>Geodermatophilales</taxon>
        <taxon>Geodermatophilaceae</taxon>
        <taxon>Modestobacter</taxon>
    </lineage>
</organism>
<proteinExistence type="predicted"/>
<protein>
    <submittedName>
        <fullName evidence="3">Transcriptional regulator</fullName>
    </submittedName>
</protein>
<dbReference type="STRING" id="1522368.IN07_19550"/>
<dbReference type="Pfam" id="PF19575">
    <property type="entry name" value="HTH_58"/>
    <property type="match status" value="1"/>
</dbReference>
<sequence>MADSSTADLSKGKRITGDDRTSLAGELRERYDSGESIRSLATSTNRSYGFVHRLLSESGATLRGRGGANRNAKKSA</sequence>
<evidence type="ECO:0000313" key="3">
    <source>
        <dbReference type="EMBL" id="KGH45138.1"/>
    </source>
</evidence>
<evidence type="ECO:0000256" key="1">
    <source>
        <dbReference type="SAM" id="MobiDB-lite"/>
    </source>
</evidence>
<feature type="domain" description="Helix-turn-helix" evidence="2">
    <location>
        <begin position="9"/>
        <end position="70"/>
    </location>
</feature>
<name>A0A098Y2K8_9ACTN</name>
<dbReference type="Proteomes" id="UP000029713">
    <property type="component" value="Unassembled WGS sequence"/>
</dbReference>
<evidence type="ECO:0000313" key="4">
    <source>
        <dbReference type="Proteomes" id="UP000029713"/>
    </source>
</evidence>
<dbReference type="EMBL" id="JPMX01000091">
    <property type="protein sequence ID" value="KGH45138.1"/>
    <property type="molecule type" value="Genomic_DNA"/>
</dbReference>
<dbReference type="OrthoDB" id="3541261at2"/>
<reference evidence="3 4" key="1">
    <citation type="submission" date="2014-07" db="EMBL/GenBank/DDBJ databases">
        <title>Biosystematic studies on Modestobacter strains isolated from extreme hyper-arid desert soil and from historic building.</title>
        <authorList>
            <person name="Bukarasam K."/>
            <person name="Bull A."/>
            <person name="Girard G."/>
            <person name="van Wezel G."/>
            <person name="Goodfellow M."/>
        </authorList>
    </citation>
    <scope>NUCLEOTIDE SEQUENCE [LARGE SCALE GENOMIC DNA]</scope>
    <source>
        <strain evidence="3 4">KNN45-2b</strain>
    </source>
</reference>